<dbReference type="InterPro" id="IPR001296">
    <property type="entry name" value="Glyco_trans_1"/>
</dbReference>
<evidence type="ECO:0000259" key="1">
    <source>
        <dbReference type="Pfam" id="PF00534"/>
    </source>
</evidence>
<dbReference type="PANTHER" id="PTHR12526">
    <property type="entry name" value="GLYCOSYLTRANSFERASE"/>
    <property type="match status" value="1"/>
</dbReference>
<dbReference type="SUPFAM" id="SSF53756">
    <property type="entry name" value="UDP-Glycosyltransferase/glycogen phosphorylase"/>
    <property type="match status" value="1"/>
</dbReference>
<protein>
    <submittedName>
        <fullName evidence="2">Glycosyltransferase family 4 protein</fullName>
    </submittedName>
</protein>
<proteinExistence type="predicted"/>
<sequence length="381" mass="45021">MNKKVLAVFGNVVLFGQERSNIKVFDTLKKQNVDLLLLVNDRGFQWHIQPEVEAHGLAYKKIRYPWNFRKSLNPKLLWNYLRDIWMYNVQFLISYRQYKPDYIHIANDFYFLTLSPVLLFIKCPLIYRLGDKPVMRYFYEKMIWKKVIVKKVHHFVCISNFIARQLKLIKPNLNNYTIIYNIPPTRKIILEENIPVYDKDWFTVTFVGQIDRIKGVDILFEAAKELITRHNSIRFILAGQTMYSELYKAIQNDDFYKEHKQNFVFLNKVQNIDLVYQNGDIHVAPSVVEEALSNVVGEAKLNKKLSIVFDNGGLAELVSHQKDGYVCKESNKYCLIEAIEYYYNNPEEVSSQGKNAYDSMQNLGLTDEIFTQKWKEVYQID</sequence>
<dbReference type="RefSeq" id="WP_212215773.1">
    <property type="nucleotide sequence ID" value="NZ_JAGUCO010000005.1"/>
</dbReference>
<feature type="domain" description="Glycosyl transferase family 1" evidence="1">
    <location>
        <begin position="199"/>
        <end position="357"/>
    </location>
</feature>
<evidence type="ECO:0000313" key="3">
    <source>
        <dbReference type="Proteomes" id="UP000708576"/>
    </source>
</evidence>
<comment type="caution">
    <text evidence="2">The sequence shown here is derived from an EMBL/GenBank/DDBJ whole genome shotgun (WGS) entry which is preliminary data.</text>
</comment>
<dbReference type="CDD" id="cd03801">
    <property type="entry name" value="GT4_PimA-like"/>
    <property type="match status" value="1"/>
</dbReference>
<name>A0ABS5JVP2_9BACT</name>
<dbReference type="Proteomes" id="UP000708576">
    <property type="component" value="Unassembled WGS sequence"/>
</dbReference>
<gene>
    <name evidence="2" type="ORF">KEM10_09605</name>
</gene>
<dbReference type="Gene3D" id="3.40.50.2000">
    <property type="entry name" value="Glycogen Phosphorylase B"/>
    <property type="match status" value="2"/>
</dbReference>
<dbReference type="Pfam" id="PF00534">
    <property type="entry name" value="Glycos_transf_1"/>
    <property type="match status" value="1"/>
</dbReference>
<keyword evidence="3" id="KW-1185">Reference proteome</keyword>
<dbReference type="EMBL" id="JAGUCO010000005">
    <property type="protein sequence ID" value="MBS2098536.1"/>
    <property type="molecule type" value="Genomic_DNA"/>
</dbReference>
<organism evidence="2 3">
    <name type="scientific">Carboxylicivirga linearis</name>
    <dbReference type="NCBI Taxonomy" id="1628157"/>
    <lineage>
        <taxon>Bacteria</taxon>
        <taxon>Pseudomonadati</taxon>
        <taxon>Bacteroidota</taxon>
        <taxon>Bacteroidia</taxon>
        <taxon>Marinilabiliales</taxon>
        <taxon>Marinilabiliaceae</taxon>
        <taxon>Carboxylicivirga</taxon>
    </lineage>
</organism>
<evidence type="ECO:0000313" key="2">
    <source>
        <dbReference type="EMBL" id="MBS2098536.1"/>
    </source>
</evidence>
<reference evidence="2 3" key="1">
    <citation type="journal article" date="2015" name="Int. J. Syst. Evol. Microbiol.">
        <title>Carboxylicivirga linearis sp. nov., isolated from a sea cucumber culture pond.</title>
        <authorList>
            <person name="Wang F.Q."/>
            <person name="Zhou Y.X."/>
            <person name="Lin X.Z."/>
            <person name="Chen G.J."/>
            <person name="Du Z.J."/>
        </authorList>
    </citation>
    <scope>NUCLEOTIDE SEQUENCE [LARGE SCALE GENOMIC DNA]</scope>
    <source>
        <strain evidence="2 3">FB218</strain>
    </source>
</reference>
<accession>A0ABS5JVP2</accession>